<sequence>MALWRFRPMSRFLSNLYHRCPPSFCTLSASDDAPPATGSSDSEDIVALTKKAKQSIADVKRLVKDIQSPEIIDSICEEFYWHPFQEGGNERPYEVKEDDNKWYARVDMPGIGIEGVRVWLNNNTLYFKGEEEGKKKEKDDPYHVSRVYSSNFSIPPGQYQTDKIRAFLNNGVLKIVIPKVKLDDKCSSVNVQVAE</sequence>
<evidence type="ECO:0000313" key="7">
    <source>
        <dbReference type="Proteomes" id="UP001159364"/>
    </source>
</evidence>
<dbReference type="SUPFAM" id="SSF49764">
    <property type="entry name" value="HSP20-like chaperones"/>
    <property type="match status" value="1"/>
</dbReference>
<reference evidence="6 7" key="1">
    <citation type="submission" date="2021-09" db="EMBL/GenBank/DDBJ databases">
        <title>Genomic insights and catalytic innovation underlie evolution of tropane alkaloids biosynthesis.</title>
        <authorList>
            <person name="Wang Y.-J."/>
            <person name="Tian T."/>
            <person name="Huang J.-P."/>
            <person name="Huang S.-X."/>
        </authorList>
    </citation>
    <scope>NUCLEOTIDE SEQUENCE [LARGE SCALE GENOMIC DNA]</scope>
    <source>
        <strain evidence="6">KIB-2018</strain>
        <tissue evidence="6">Leaf</tissue>
    </source>
</reference>
<dbReference type="Gene3D" id="2.60.40.790">
    <property type="match status" value="1"/>
</dbReference>
<keyword evidence="1" id="KW-0809">Transit peptide</keyword>
<dbReference type="CDD" id="cd06464">
    <property type="entry name" value="ACD_sHsps-like"/>
    <property type="match status" value="1"/>
</dbReference>
<name>A0AAV8TRC6_9ROSI</name>
<dbReference type="Proteomes" id="UP001159364">
    <property type="component" value="Linkage Group LG04"/>
</dbReference>
<evidence type="ECO:0000313" key="6">
    <source>
        <dbReference type="EMBL" id="KAJ8769006.1"/>
    </source>
</evidence>
<keyword evidence="7" id="KW-1185">Reference proteome</keyword>
<dbReference type="InterPro" id="IPR008978">
    <property type="entry name" value="HSP20-like_chaperone"/>
</dbReference>
<evidence type="ECO:0000256" key="3">
    <source>
        <dbReference type="PROSITE-ProRule" id="PRU00285"/>
    </source>
</evidence>
<evidence type="ECO:0000259" key="5">
    <source>
        <dbReference type="PROSITE" id="PS01031"/>
    </source>
</evidence>
<evidence type="ECO:0000256" key="4">
    <source>
        <dbReference type="RuleBase" id="RU003616"/>
    </source>
</evidence>
<protein>
    <recommendedName>
        <fullName evidence="5">SHSP domain-containing protein</fullName>
    </recommendedName>
</protein>
<evidence type="ECO:0000256" key="1">
    <source>
        <dbReference type="ARBA" id="ARBA00022946"/>
    </source>
</evidence>
<dbReference type="AlphaFoldDB" id="A0AAV8TRC6"/>
<organism evidence="6 7">
    <name type="scientific">Erythroxylum novogranatense</name>
    <dbReference type="NCBI Taxonomy" id="1862640"/>
    <lineage>
        <taxon>Eukaryota</taxon>
        <taxon>Viridiplantae</taxon>
        <taxon>Streptophyta</taxon>
        <taxon>Embryophyta</taxon>
        <taxon>Tracheophyta</taxon>
        <taxon>Spermatophyta</taxon>
        <taxon>Magnoliopsida</taxon>
        <taxon>eudicotyledons</taxon>
        <taxon>Gunneridae</taxon>
        <taxon>Pentapetalae</taxon>
        <taxon>rosids</taxon>
        <taxon>fabids</taxon>
        <taxon>Malpighiales</taxon>
        <taxon>Erythroxylaceae</taxon>
        <taxon>Erythroxylum</taxon>
    </lineage>
</organism>
<accession>A0AAV8TRC6</accession>
<comment type="caution">
    <text evidence="6">The sequence shown here is derived from an EMBL/GenBank/DDBJ whole genome shotgun (WGS) entry which is preliminary data.</text>
</comment>
<dbReference type="PANTHER" id="PTHR46991">
    <property type="entry name" value="23.5 KDA HEAT SHOCK PROTEIN, MITOCHONDRIAL"/>
    <property type="match status" value="1"/>
</dbReference>
<dbReference type="InterPro" id="IPR044656">
    <property type="entry name" value="HSP14.7/HSP23.5/HSP23.6-like"/>
</dbReference>
<dbReference type="PANTHER" id="PTHR46991:SF11">
    <property type="entry name" value="SMALL HEAT SHOCK PROTEIN HSPF"/>
    <property type="match status" value="1"/>
</dbReference>
<dbReference type="InterPro" id="IPR002068">
    <property type="entry name" value="A-crystallin/Hsp20_dom"/>
</dbReference>
<feature type="domain" description="SHSP" evidence="5">
    <location>
        <begin position="84"/>
        <end position="194"/>
    </location>
</feature>
<gene>
    <name evidence="6" type="ORF">K2173_024001</name>
</gene>
<dbReference type="EMBL" id="JAIWQS010000004">
    <property type="protein sequence ID" value="KAJ8769006.1"/>
    <property type="molecule type" value="Genomic_DNA"/>
</dbReference>
<dbReference type="PROSITE" id="PS01031">
    <property type="entry name" value="SHSP"/>
    <property type="match status" value="1"/>
</dbReference>
<comment type="similarity">
    <text evidence="3 4">Belongs to the small heat shock protein (HSP20) family.</text>
</comment>
<proteinExistence type="inferred from homology"/>
<keyword evidence="2" id="KW-0346">Stress response</keyword>
<evidence type="ECO:0000256" key="2">
    <source>
        <dbReference type="ARBA" id="ARBA00023016"/>
    </source>
</evidence>
<dbReference type="Pfam" id="PF00011">
    <property type="entry name" value="HSP20"/>
    <property type="match status" value="1"/>
</dbReference>